<keyword evidence="14" id="KW-0675">Receptor</keyword>
<dbReference type="Pfam" id="PF07715">
    <property type="entry name" value="Plug"/>
    <property type="match status" value="1"/>
</dbReference>
<keyword evidence="4" id="KW-0410">Iron transport</keyword>
<name>A0ABY7TNA8_9SPHN</name>
<evidence type="ECO:0000256" key="10">
    <source>
        <dbReference type="PROSITE-ProRule" id="PRU01360"/>
    </source>
</evidence>
<dbReference type="Gene3D" id="3.55.50.30">
    <property type="match status" value="1"/>
</dbReference>
<dbReference type="InterPro" id="IPR036942">
    <property type="entry name" value="Beta-barrel_TonB_sf"/>
</dbReference>
<dbReference type="InterPro" id="IPR011662">
    <property type="entry name" value="Secretin/TonB_short_N"/>
</dbReference>
<evidence type="ECO:0000256" key="9">
    <source>
        <dbReference type="ARBA" id="ARBA00023237"/>
    </source>
</evidence>
<keyword evidence="9 10" id="KW-0998">Cell outer membrane</keyword>
<dbReference type="PANTHER" id="PTHR47234:SF3">
    <property type="entry name" value="SECRETIN_TONB SHORT N-TERMINAL DOMAIN-CONTAINING PROTEIN"/>
    <property type="match status" value="1"/>
</dbReference>
<dbReference type="Gene3D" id="2.170.130.10">
    <property type="entry name" value="TonB-dependent receptor, plug domain"/>
    <property type="match status" value="1"/>
</dbReference>
<dbReference type="CDD" id="cd01347">
    <property type="entry name" value="ligand_gated_channel"/>
    <property type="match status" value="1"/>
</dbReference>
<keyword evidence="2 10" id="KW-0813">Transport</keyword>
<dbReference type="InterPro" id="IPR006311">
    <property type="entry name" value="TAT_signal"/>
</dbReference>
<dbReference type="InterPro" id="IPR039426">
    <property type="entry name" value="TonB-dep_rcpt-like"/>
</dbReference>
<dbReference type="Gene3D" id="2.40.170.20">
    <property type="entry name" value="TonB-dependent receptor, beta-barrel domain"/>
    <property type="match status" value="1"/>
</dbReference>
<protein>
    <submittedName>
        <fullName evidence="14">TonB-dependent receptor</fullName>
    </submittedName>
</protein>
<keyword evidence="5 10" id="KW-0812">Transmembrane</keyword>
<evidence type="ECO:0000313" key="15">
    <source>
        <dbReference type="Proteomes" id="UP001220395"/>
    </source>
</evidence>
<evidence type="ECO:0000256" key="12">
    <source>
        <dbReference type="SAM" id="SignalP"/>
    </source>
</evidence>
<evidence type="ECO:0000256" key="3">
    <source>
        <dbReference type="ARBA" id="ARBA00022452"/>
    </source>
</evidence>
<dbReference type="InterPro" id="IPR037066">
    <property type="entry name" value="Plug_dom_sf"/>
</dbReference>
<dbReference type="Proteomes" id="UP001220395">
    <property type="component" value="Chromosome"/>
</dbReference>
<organism evidence="14 15">
    <name type="scientific">Sphingomonas naphthae</name>
    <dbReference type="NCBI Taxonomy" id="1813468"/>
    <lineage>
        <taxon>Bacteria</taxon>
        <taxon>Pseudomonadati</taxon>
        <taxon>Pseudomonadota</taxon>
        <taxon>Alphaproteobacteria</taxon>
        <taxon>Sphingomonadales</taxon>
        <taxon>Sphingomonadaceae</taxon>
        <taxon>Sphingomonas</taxon>
    </lineage>
</organism>
<comment type="subcellular location">
    <subcellularLocation>
        <location evidence="1 10">Cell outer membrane</location>
        <topology evidence="1 10">Multi-pass membrane protein</topology>
    </subcellularLocation>
</comment>
<evidence type="ECO:0000256" key="1">
    <source>
        <dbReference type="ARBA" id="ARBA00004571"/>
    </source>
</evidence>
<accession>A0ABY7TNA8</accession>
<keyword evidence="15" id="KW-1185">Reference proteome</keyword>
<dbReference type="RefSeq" id="WP_273689432.1">
    <property type="nucleotide sequence ID" value="NZ_CP117411.1"/>
</dbReference>
<evidence type="ECO:0000256" key="2">
    <source>
        <dbReference type="ARBA" id="ARBA00022448"/>
    </source>
</evidence>
<dbReference type="Pfam" id="PF00593">
    <property type="entry name" value="TonB_dep_Rec_b-barrel"/>
    <property type="match status" value="1"/>
</dbReference>
<dbReference type="EMBL" id="CP117411">
    <property type="protein sequence ID" value="WCT74415.1"/>
    <property type="molecule type" value="Genomic_DNA"/>
</dbReference>
<comment type="similarity">
    <text evidence="10 11">Belongs to the TonB-dependent receptor family.</text>
</comment>
<evidence type="ECO:0000259" key="13">
    <source>
        <dbReference type="SMART" id="SM00965"/>
    </source>
</evidence>
<evidence type="ECO:0000313" key="14">
    <source>
        <dbReference type="EMBL" id="WCT74415.1"/>
    </source>
</evidence>
<keyword evidence="7 11" id="KW-0798">TonB box</keyword>
<dbReference type="PROSITE" id="PS52016">
    <property type="entry name" value="TONB_DEPENDENT_REC_3"/>
    <property type="match status" value="1"/>
</dbReference>
<dbReference type="InterPro" id="IPR000531">
    <property type="entry name" value="Beta-barrel_TonB"/>
</dbReference>
<evidence type="ECO:0000256" key="6">
    <source>
        <dbReference type="ARBA" id="ARBA00023004"/>
    </source>
</evidence>
<feature type="signal peptide" evidence="12">
    <location>
        <begin position="1"/>
        <end position="33"/>
    </location>
</feature>
<evidence type="ECO:0000256" key="8">
    <source>
        <dbReference type="ARBA" id="ARBA00023136"/>
    </source>
</evidence>
<keyword evidence="6" id="KW-0408">Iron</keyword>
<dbReference type="InterPro" id="IPR012910">
    <property type="entry name" value="Plug_dom"/>
</dbReference>
<sequence>MIRATSRAMLRATTTLALAAPLAAMVHAAPALAADDSSVDFRIPAQSVQSALSLFAKQSGIQILFPYEQVAGLRTQSVNGRMAPEVALSRLIEGTGLRINRTGGDVIALSLAGRAPNGAKPIQMASLSVSVPAAMQMAMQSTAALAATADQPVATTDSDDGDAIVVTGSRGVQRTVTDSPTPIDVISGADLERTGKAGVFQALNTLVPSFNLPVRAGGATSTVIATGGLRGLNPDQALILVNGKRRHKTSLINAVSTLYNGSVPSDLDMIPTSAVDHIEVLRDGAAAQYGSDAIAGVINIILKSASHGGSMNFTAGQNFDRSDGELYQADANFGTKIGESGFANVSVNLKKQEMSNRALPLAPCTITATTTCLYNLVNGALDPRDAAQVGTDRIVTISYGVMPSRSINTALNAGYDLGNVQLYAFGTFSQRRSDLWYSYRYPKDINNVIGIYPNGYRPHVMIDEQDFEFAGGAKGEIVGWNWDLSTTYGSNRARQSSTGTVNPTLGITSPTDFYIGTLKSTELITSLDITRGYELGGGNLQISAGAQHRRETYQTFAGDPSSYAVGSFIVTGQTPGAQSSAGFQPSDAKFMARHNYSVYADVAWDPSKDLTIGGAARFEHYDDGSGNTLIGKLNARYAPTSWVAVRGAVNTGFRAPAVAQQIYTQTTNQFRTVNGVPNVLLQIKTLAVNDPAAVALGATPLKPEKSFNISGGVVLTPLHNFNLTIDAYQINVDDRITITSTLTGTVISNILIANGIPAAQANTLTAQYYTNAIDTRTRGIDIVASYKHRLFDTVAMQWNLGYNYNKTKITSIIPNPSQLSAINFELFDRSRRSNMTDNLPKTKLSISNFATLGDFSLSSRVTRFGTFKSLGNGVVANGVTTYPNDRSYGPKWITDLEVSWQISKMINIAVGSNNIFNVYPAKNRPTDVSATLGQGLYAGTSPTGFTGGFYYARVGLDF</sequence>
<dbReference type="PROSITE" id="PS51318">
    <property type="entry name" value="TAT"/>
    <property type="match status" value="1"/>
</dbReference>
<keyword evidence="12" id="KW-0732">Signal</keyword>
<proteinExistence type="inferred from homology"/>
<dbReference type="SUPFAM" id="SSF56935">
    <property type="entry name" value="Porins"/>
    <property type="match status" value="1"/>
</dbReference>
<evidence type="ECO:0000256" key="4">
    <source>
        <dbReference type="ARBA" id="ARBA00022496"/>
    </source>
</evidence>
<evidence type="ECO:0000256" key="11">
    <source>
        <dbReference type="RuleBase" id="RU003357"/>
    </source>
</evidence>
<gene>
    <name evidence="14" type="ORF">PQ455_04070</name>
</gene>
<reference evidence="14 15" key="1">
    <citation type="submission" date="2023-02" db="EMBL/GenBank/DDBJ databases">
        <title>Genome sequence of Sphingomonas naphthae.</title>
        <authorList>
            <person name="Kim S."/>
            <person name="Heo J."/>
            <person name="Kwon S.-W."/>
        </authorList>
    </citation>
    <scope>NUCLEOTIDE SEQUENCE [LARGE SCALE GENOMIC DNA]</scope>
    <source>
        <strain evidence="14 15">KACC 18716</strain>
    </source>
</reference>
<evidence type="ECO:0000256" key="7">
    <source>
        <dbReference type="ARBA" id="ARBA00023077"/>
    </source>
</evidence>
<dbReference type="SMART" id="SM00965">
    <property type="entry name" value="STN"/>
    <property type="match status" value="1"/>
</dbReference>
<keyword evidence="4" id="KW-0406">Ion transport</keyword>
<keyword evidence="3 10" id="KW-1134">Transmembrane beta strand</keyword>
<feature type="chain" id="PRO_5046408439" evidence="12">
    <location>
        <begin position="34"/>
        <end position="958"/>
    </location>
</feature>
<keyword evidence="8 10" id="KW-0472">Membrane</keyword>
<dbReference type="PANTHER" id="PTHR47234">
    <property type="match status" value="1"/>
</dbReference>
<evidence type="ECO:0000256" key="5">
    <source>
        <dbReference type="ARBA" id="ARBA00022692"/>
    </source>
</evidence>
<feature type="domain" description="Secretin/TonB short N-terminal" evidence="13">
    <location>
        <begin position="61"/>
        <end position="112"/>
    </location>
</feature>